<feature type="compositionally biased region" description="Polar residues" evidence="1">
    <location>
        <begin position="518"/>
        <end position="537"/>
    </location>
</feature>
<evidence type="ECO:0000259" key="3">
    <source>
        <dbReference type="Pfam" id="PF22936"/>
    </source>
</evidence>
<feature type="compositionally biased region" description="Basic and acidic residues" evidence="1">
    <location>
        <begin position="783"/>
        <end position="809"/>
    </location>
</feature>
<evidence type="ECO:0000313" key="4">
    <source>
        <dbReference type="EMBL" id="GJT42398.1"/>
    </source>
</evidence>
<dbReference type="InterPro" id="IPR013103">
    <property type="entry name" value="RVT_2"/>
</dbReference>
<reference evidence="4" key="2">
    <citation type="submission" date="2022-01" db="EMBL/GenBank/DDBJ databases">
        <authorList>
            <person name="Yamashiro T."/>
            <person name="Shiraishi A."/>
            <person name="Satake H."/>
            <person name="Nakayama K."/>
        </authorList>
    </citation>
    <scope>NUCLEOTIDE SEQUENCE</scope>
</reference>
<feature type="region of interest" description="Disordered" evidence="1">
    <location>
        <begin position="502"/>
        <end position="542"/>
    </location>
</feature>
<dbReference type="Pfam" id="PF07727">
    <property type="entry name" value="RVT_2"/>
    <property type="match status" value="2"/>
</dbReference>
<feature type="domain" description="Reverse transcriptase Ty1/copia-type" evidence="2">
    <location>
        <begin position="375"/>
        <end position="438"/>
    </location>
</feature>
<organism evidence="4 5">
    <name type="scientific">Tanacetum coccineum</name>
    <dbReference type="NCBI Taxonomy" id="301880"/>
    <lineage>
        <taxon>Eukaryota</taxon>
        <taxon>Viridiplantae</taxon>
        <taxon>Streptophyta</taxon>
        <taxon>Embryophyta</taxon>
        <taxon>Tracheophyta</taxon>
        <taxon>Spermatophyta</taxon>
        <taxon>Magnoliopsida</taxon>
        <taxon>eudicotyledons</taxon>
        <taxon>Gunneridae</taxon>
        <taxon>Pentapetalae</taxon>
        <taxon>asterids</taxon>
        <taxon>campanulids</taxon>
        <taxon>Asterales</taxon>
        <taxon>Asteraceae</taxon>
        <taxon>Asteroideae</taxon>
        <taxon>Anthemideae</taxon>
        <taxon>Anthemidinae</taxon>
        <taxon>Tanacetum</taxon>
    </lineage>
</organism>
<protein>
    <submittedName>
        <fullName evidence="4">Retrotransposon protein, putative, ty1-copia subclass</fullName>
    </submittedName>
</protein>
<gene>
    <name evidence="4" type="ORF">Tco_0951113</name>
</gene>
<proteinExistence type="predicted"/>
<keyword evidence="5" id="KW-1185">Reference proteome</keyword>
<evidence type="ECO:0000313" key="5">
    <source>
        <dbReference type="Proteomes" id="UP001151760"/>
    </source>
</evidence>
<dbReference type="Proteomes" id="UP001151760">
    <property type="component" value="Unassembled WGS sequence"/>
</dbReference>
<comment type="caution">
    <text evidence="4">The sequence shown here is derived from an EMBL/GenBank/DDBJ whole genome shotgun (WGS) entry which is preliminary data.</text>
</comment>
<feature type="domain" description="Retrovirus-related Pol polyprotein from transposon TNT 1-94-like beta-barrel" evidence="3">
    <location>
        <begin position="160"/>
        <end position="234"/>
    </location>
</feature>
<accession>A0ABQ5DU22</accession>
<evidence type="ECO:0000259" key="2">
    <source>
        <dbReference type="Pfam" id="PF07727"/>
    </source>
</evidence>
<evidence type="ECO:0000256" key="1">
    <source>
        <dbReference type="SAM" id="MobiDB-lite"/>
    </source>
</evidence>
<name>A0ABQ5DU22_9ASTR</name>
<sequence>MVNKAQYQFTPRPVQLSNIRPNLSTASNTIKTGRVNVNSGTQIKSGGFRFNTAKRNVNSGSVHVNSGTQIKSGLLDLILASNIPKKCFSKQRSLVNRPFSRTTAYKSNKYAVKGKMGTAVKTSAGWVWRKTIPFSNTNGGPTLDSNVHDHPLKHMEHRGIFDSGCSGHMTGNRAHLEDYQELTKVGSVTFGGSKGSISGKGTIRLGNLVFDDVAFVKELGHFNLFSISQICDKKLNVLFTEMECFVVVLMTSRCLENQTEEAADLMVVLPDDIMTFRNELDGSCFEALRTSTCSSTTSTNPVNTGSDNLNTGLTEVTPGNIEAISPSADHEEEMRKVSEALEDESWVEAMQEELLQFKLQQVWVLVDLPNGAKVIDEEVYVSQPPGFVDTDHPTKVIGGQDCIRLHQAPRAWYATLSTFLEQHGYKRGTIDKTLFIRRNKRIHFGFKCSLCLFTVFSVTPKDFSSQYCQEDRQVFKGQPNWALWVFAEAEIVDFLRGSNLSGRRPEANGRKSQDDPQDSSVQGLVTPPTTKVNTSGEEQVEEISPNTLEEAKTLSRLGSLKTKVNTAGEINTAGEVNTAGEEVNTVSEINTGSIKLNTGIEQASTVGEDKGQREGKAPMLKRGGKKIHLDALPGKRIAEEEELTEQQKKRKAQVQFEAQHYTNEDWDLIRAKLEANAELSKSMLGSELQGEDFAKRMVDLVNQRKKFFAEERAKAKRNKPMTQSQLKTYMMNYLKNQGTWKLTQLKKLSFEEVKKEFDKLVKQVESFAPISFEATKDSLKRFGEELQTKTPKRLKEDKDDEAKDDEPTKKSGKRRKQMARKGMHTSVDKNDSEIHAMKTPSVATYKIIKQGEKGVYQIVREDGTDIVYINFGAMMKSISRDDLTELYRIVMNRYGMDGPEDKLEKGFWKCLRIMFEEPLSTDSIWSEIGQQKIVSWRYYDTCRVHCLNLESMDIYMLSDRKYPLSAELICYYFYFPPENKVIVARSERTTRAPNSLCLNLEVEDDVVGDLGEPANYKAAMLDPDKVIWQGAMDEEMNSMKVNEVWTEVDPPPNAKIVRSKWLFKKKTDMDGQVHTYKARLVAKGHTQTYEIDYEETFSCVADIRAIRILIAIAAYYDYKIWQMDVKTAFLNGRLDGDIYMEQPEGYVNPRYPNRLDATRPVWALATKLGHRYQTESSEAPHGAIKKKRSLRRVMSLSSMRSSRLEEQEADNDCDVCNNEAEDIGCFKKPAMSRLD</sequence>
<dbReference type="Pfam" id="PF22936">
    <property type="entry name" value="Pol_BBD"/>
    <property type="match status" value="1"/>
</dbReference>
<feature type="compositionally biased region" description="Basic and acidic residues" evidence="1">
    <location>
        <begin position="503"/>
        <end position="514"/>
    </location>
</feature>
<reference evidence="4" key="1">
    <citation type="journal article" date="2022" name="Int. J. Mol. Sci.">
        <title>Draft Genome of Tanacetum Coccineum: Genomic Comparison of Closely Related Tanacetum-Family Plants.</title>
        <authorList>
            <person name="Yamashiro T."/>
            <person name="Shiraishi A."/>
            <person name="Nakayama K."/>
            <person name="Satake H."/>
        </authorList>
    </citation>
    <scope>NUCLEOTIDE SEQUENCE</scope>
</reference>
<dbReference type="InterPro" id="IPR054722">
    <property type="entry name" value="PolX-like_BBD"/>
</dbReference>
<feature type="region of interest" description="Disordered" evidence="1">
    <location>
        <begin position="783"/>
        <end position="834"/>
    </location>
</feature>
<dbReference type="EMBL" id="BQNB010015641">
    <property type="protein sequence ID" value="GJT42398.1"/>
    <property type="molecule type" value="Genomic_DNA"/>
</dbReference>
<feature type="domain" description="Reverse transcriptase Ty1/copia-type" evidence="2">
    <location>
        <begin position="1042"/>
        <end position="1150"/>
    </location>
</feature>
<feature type="compositionally biased region" description="Basic residues" evidence="1">
    <location>
        <begin position="810"/>
        <end position="823"/>
    </location>
</feature>